<evidence type="ECO:0000313" key="1">
    <source>
        <dbReference type="EMBL" id="CDU24554.1"/>
    </source>
</evidence>
<proteinExistence type="predicted"/>
<protein>
    <submittedName>
        <fullName evidence="1">Related to ubiquinol--cytochrome-c reductase</fullName>
    </submittedName>
</protein>
<name>A0A127ZEP5_9BASI</name>
<dbReference type="EMBL" id="LK056676">
    <property type="protein sequence ID" value="CDU24554.1"/>
    <property type="molecule type" value="Genomic_DNA"/>
</dbReference>
<gene>
    <name evidence="1" type="ORF">SPSC_04055</name>
</gene>
<organism evidence="1">
    <name type="scientific">Sporisorium scitamineum</name>
    <dbReference type="NCBI Taxonomy" id="49012"/>
    <lineage>
        <taxon>Eukaryota</taxon>
        <taxon>Fungi</taxon>
        <taxon>Dikarya</taxon>
        <taxon>Basidiomycota</taxon>
        <taxon>Ustilaginomycotina</taxon>
        <taxon>Ustilaginomycetes</taxon>
        <taxon>Ustilaginales</taxon>
        <taxon>Ustilaginaceae</taxon>
        <taxon>Sporisorium</taxon>
    </lineage>
</organism>
<accession>A0A127ZEP5</accession>
<dbReference type="AlphaFoldDB" id="A0A127ZEP5"/>
<reference evidence="1" key="1">
    <citation type="submission" date="2014-06" db="EMBL/GenBank/DDBJ databases">
        <authorList>
            <person name="Ju J."/>
            <person name="Zhang J."/>
        </authorList>
    </citation>
    <scope>NUCLEOTIDE SEQUENCE</scope>
    <source>
        <strain evidence="1">SscI8</strain>
    </source>
</reference>
<sequence length="189" mass="21035">MSLTTSPRSIKRKNVGPYSKCGLICRVRGGDPLLLPSHHAGPACLLLIFLDTGYKGLRHTDSSSLFEPTLPLPRRLSETPETELYPQRIISLRPADLVHSLRPQCPRLLVKDTTRRFTRHLFRTSRQSLSEEDSADVKRWNGSNSGRRIAAYPTPLGSLFLARLSLNRRGICIAAAASKTDFGAIFLGR</sequence>